<dbReference type="KEGG" id="kmr:108234452"/>
<dbReference type="PROSITE" id="PS50041">
    <property type="entry name" value="C_TYPE_LECTIN_2"/>
    <property type="match status" value="1"/>
</dbReference>
<keyword evidence="3" id="KW-0812">Transmembrane</keyword>
<dbReference type="Proteomes" id="UP000264800">
    <property type="component" value="Unplaced"/>
</dbReference>
<protein>
    <submittedName>
        <fullName evidence="5">CD209 antigen-like protein C</fullName>
    </submittedName>
</protein>
<keyword evidence="3" id="KW-1133">Transmembrane helix</keyword>
<dbReference type="InterPro" id="IPR016187">
    <property type="entry name" value="CTDL_fold"/>
</dbReference>
<keyword evidence="6" id="KW-1185">Reference proteome</keyword>
<dbReference type="SUPFAM" id="SSF56436">
    <property type="entry name" value="C-type lectin-like"/>
    <property type="match status" value="1"/>
</dbReference>
<evidence type="ECO:0000256" key="1">
    <source>
        <dbReference type="ARBA" id="ARBA00022734"/>
    </source>
</evidence>
<keyword evidence="2" id="KW-0175">Coiled coil</keyword>
<dbReference type="GeneTree" id="ENSGT01030000234575"/>
<dbReference type="InterPro" id="IPR033989">
    <property type="entry name" value="CD209-like_CTLD"/>
</dbReference>
<evidence type="ECO:0000256" key="3">
    <source>
        <dbReference type="SAM" id="Phobius"/>
    </source>
</evidence>
<feature type="coiled-coil region" evidence="2">
    <location>
        <begin position="92"/>
        <end position="147"/>
    </location>
</feature>
<dbReference type="Ensembl" id="ENSKMAT00000003805.1">
    <property type="protein sequence ID" value="ENSKMAP00000003733.1"/>
    <property type="gene ID" value="ENSKMAG00000002854.1"/>
</dbReference>
<feature type="transmembrane region" description="Helical" evidence="3">
    <location>
        <begin position="33"/>
        <end position="54"/>
    </location>
</feature>
<dbReference type="GeneID" id="108234452"/>
<evidence type="ECO:0000313" key="6">
    <source>
        <dbReference type="Proteomes" id="UP000264800"/>
    </source>
</evidence>
<dbReference type="CDD" id="cd03590">
    <property type="entry name" value="CLECT_DC-SIGN_like"/>
    <property type="match status" value="1"/>
</dbReference>
<dbReference type="OMA" id="QGEDCAI"/>
<dbReference type="SMART" id="SM00034">
    <property type="entry name" value="CLECT"/>
    <property type="match status" value="1"/>
</dbReference>
<evidence type="ECO:0000313" key="5">
    <source>
        <dbReference type="Ensembl" id="ENSKMAP00000003733.1"/>
    </source>
</evidence>
<keyword evidence="1" id="KW-0430">Lectin</keyword>
<dbReference type="OrthoDB" id="538816at2759"/>
<reference evidence="5" key="1">
    <citation type="submission" date="2025-08" db="UniProtKB">
        <authorList>
            <consortium name="Ensembl"/>
        </authorList>
    </citation>
    <scope>IDENTIFICATION</scope>
</reference>
<dbReference type="STRING" id="37003.ENSKMAP00000003733"/>
<organism evidence="5 6">
    <name type="scientific">Kryptolebias marmoratus</name>
    <name type="common">Mangrove killifish</name>
    <name type="synonym">Rivulus marmoratus</name>
    <dbReference type="NCBI Taxonomy" id="37003"/>
    <lineage>
        <taxon>Eukaryota</taxon>
        <taxon>Metazoa</taxon>
        <taxon>Chordata</taxon>
        <taxon>Craniata</taxon>
        <taxon>Vertebrata</taxon>
        <taxon>Euteleostomi</taxon>
        <taxon>Actinopterygii</taxon>
        <taxon>Neopterygii</taxon>
        <taxon>Teleostei</taxon>
        <taxon>Neoteleostei</taxon>
        <taxon>Acanthomorphata</taxon>
        <taxon>Ovalentaria</taxon>
        <taxon>Atherinomorphae</taxon>
        <taxon>Cyprinodontiformes</taxon>
        <taxon>Rivulidae</taxon>
        <taxon>Kryptolebias</taxon>
    </lineage>
</organism>
<dbReference type="RefSeq" id="XP_017269151.1">
    <property type="nucleotide sequence ID" value="XM_017413662.3"/>
</dbReference>
<evidence type="ECO:0000256" key="2">
    <source>
        <dbReference type="SAM" id="Coils"/>
    </source>
</evidence>
<dbReference type="PANTHER" id="PTHR22803">
    <property type="entry name" value="MANNOSE, PHOSPHOLIPASE, LECTIN RECEPTOR RELATED"/>
    <property type="match status" value="1"/>
</dbReference>
<evidence type="ECO:0000259" key="4">
    <source>
        <dbReference type="PROSITE" id="PS50041"/>
    </source>
</evidence>
<dbReference type="GO" id="GO:0030246">
    <property type="term" value="F:carbohydrate binding"/>
    <property type="evidence" value="ECO:0007669"/>
    <property type="project" value="UniProtKB-KW"/>
</dbReference>
<reference evidence="5" key="2">
    <citation type="submission" date="2025-09" db="UniProtKB">
        <authorList>
            <consortium name="Ensembl"/>
        </authorList>
    </citation>
    <scope>IDENTIFICATION</scope>
</reference>
<proteinExistence type="predicted"/>
<accession>A0A3Q2ZJ93</accession>
<dbReference type="Pfam" id="PF00059">
    <property type="entry name" value="Lectin_C"/>
    <property type="match status" value="1"/>
</dbReference>
<dbReference type="InterPro" id="IPR016186">
    <property type="entry name" value="C-type_lectin-like/link_sf"/>
</dbReference>
<name>A0A3Q2ZJ93_KRYMA</name>
<dbReference type="InterPro" id="IPR001304">
    <property type="entry name" value="C-type_lectin-like"/>
</dbReference>
<feature type="domain" description="C-type lectin" evidence="4">
    <location>
        <begin position="158"/>
        <end position="291"/>
    </location>
</feature>
<dbReference type="Gene3D" id="3.10.100.10">
    <property type="entry name" value="Mannose-Binding Protein A, subunit A"/>
    <property type="match status" value="1"/>
</dbReference>
<keyword evidence="3" id="KW-0472">Membrane</keyword>
<dbReference type="InterPro" id="IPR050111">
    <property type="entry name" value="C-type_lectin/snaclec_domain"/>
</dbReference>
<dbReference type="AlphaFoldDB" id="A0A3Q2ZJ93"/>
<sequence length="295" mass="33718">MELSHIQTKDKEARHHHYKMFGRDGSSCANYRVIILCLGLLNAVLIISAVVLGVSCARIKENSLQVSHSAASQLIGELTFLRSNHSDVIEAKEEAKRALDMAIKNHTQLKEQIKQQEIMIDGYQRQLKALRAEKTSLQANISALDGSCGRCPSGWTVFNSSCYFFSYTESSSRKKNWNDSRADCLRRGSDLIVIDNQEEQKFVSHTIEDMKSGRDVWSNGFWIGLTDMDAEGTWTWINNVTEVESRYWMDMEPNNLHNGEDCAVATYGPENPWKTRYDARCMVKQLQWICETEFN</sequence>